<dbReference type="OrthoDB" id="3258311at2759"/>
<dbReference type="AlphaFoldDB" id="A0A9P7G6X8"/>
<keyword evidence="2" id="KW-1185">Reference proteome</keyword>
<proteinExistence type="predicted"/>
<reference evidence="1" key="2">
    <citation type="submission" date="2021-10" db="EMBL/GenBank/DDBJ databases">
        <title>Phylogenomics reveals ancestral predisposition of the termite-cultivated fungus Termitomyces towards a domesticated lifestyle.</title>
        <authorList>
            <person name="Auxier B."/>
            <person name="Grum-Grzhimaylo A."/>
            <person name="Cardenas M.E."/>
            <person name="Lodge J.D."/>
            <person name="Laessoe T."/>
            <person name="Pedersen O."/>
            <person name="Smith M.E."/>
            <person name="Kuyper T.W."/>
            <person name="Franco-Molano E.A."/>
            <person name="Baroni T.J."/>
            <person name="Aanen D.K."/>
        </authorList>
    </citation>
    <scope>NUCLEOTIDE SEQUENCE</scope>
    <source>
        <strain evidence="1">AP01</strain>
        <tissue evidence="1">Mycelium</tissue>
    </source>
</reference>
<dbReference type="EMBL" id="JABCKV010000053">
    <property type="protein sequence ID" value="KAG5644979.1"/>
    <property type="molecule type" value="Genomic_DNA"/>
</dbReference>
<gene>
    <name evidence="1" type="ORF">DXG03_007351</name>
</gene>
<name>A0A9P7G6X8_9AGAR</name>
<evidence type="ECO:0000313" key="1">
    <source>
        <dbReference type="EMBL" id="KAG5644979.1"/>
    </source>
</evidence>
<comment type="caution">
    <text evidence="1">The sequence shown here is derived from an EMBL/GenBank/DDBJ whole genome shotgun (WGS) entry which is preliminary data.</text>
</comment>
<sequence>MDYGKPNLLDPMPVEFPPYLLILGKEERMAQSEENRLRLRASLGKADASELEEQEGVVLYHRNFRIFRSIKGFHTGYLDLTGRHLHRYIEIVDRFLAYAPDLCEVKKLETEFTFDEKDWSGVDVTYIDYKFSDDGSAWDAFRKKWKISPRFSFGRFVEQAQKTATLLQTGGPPSFQKLCLDHLPPKILDRIYEFASLGDARIISCTCRIRSLVFEHPDGRNFRTEKSELDLVEHQSLALASSDRLTSTVDFLLKHPELIEQLQTLTI</sequence>
<dbReference type="Proteomes" id="UP000775547">
    <property type="component" value="Unassembled WGS sequence"/>
</dbReference>
<evidence type="ECO:0008006" key="3">
    <source>
        <dbReference type="Google" id="ProtNLM"/>
    </source>
</evidence>
<organism evidence="1 2">
    <name type="scientific">Asterophora parasitica</name>
    <dbReference type="NCBI Taxonomy" id="117018"/>
    <lineage>
        <taxon>Eukaryota</taxon>
        <taxon>Fungi</taxon>
        <taxon>Dikarya</taxon>
        <taxon>Basidiomycota</taxon>
        <taxon>Agaricomycotina</taxon>
        <taxon>Agaricomycetes</taxon>
        <taxon>Agaricomycetidae</taxon>
        <taxon>Agaricales</taxon>
        <taxon>Tricholomatineae</taxon>
        <taxon>Lyophyllaceae</taxon>
        <taxon>Asterophora</taxon>
    </lineage>
</organism>
<protein>
    <recommendedName>
        <fullName evidence="3">F-box domain-containing protein</fullName>
    </recommendedName>
</protein>
<reference evidence="1" key="1">
    <citation type="submission" date="2020-07" db="EMBL/GenBank/DDBJ databases">
        <authorList>
            <person name="Nieuwenhuis M."/>
            <person name="Van De Peppel L.J.J."/>
        </authorList>
    </citation>
    <scope>NUCLEOTIDE SEQUENCE</scope>
    <source>
        <strain evidence="1">AP01</strain>
        <tissue evidence="1">Mycelium</tissue>
    </source>
</reference>
<accession>A0A9P7G6X8</accession>
<evidence type="ECO:0000313" key="2">
    <source>
        <dbReference type="Proteomes" id="UP000775547"/>
    </source>
</evidence>